<sequence length="476" mass="51346">MSRNHTRALSTRLRGPVSGPMRRGGAVRTASQDRRPLLRALFALLTAMVLLGAAQAARAEIDIQEVVSPGGIKAWLVEDHSIPFGALELRFRGGTSLDAPGKRGAIFLMGGLLEEGSGELRAQEYTRALEALAASFSYDANKDMVSISARFLSENSGEVMELLRQTIQEPRFDQDALDRVRAQVLVGLRSDMSDPNEIASETFAKLAFGDHPYGTSGKGTVESVSALTRQDMFDAHEAVFARDRLYVSAVGDITPQELGVMLDELLGDLPAEGAPMPGPAEVLLTGGVTVVPFATPQSVALFGQAGIGRHDPDFFAAYVLNQILGGGSFETRLMQEVRTKRGLTYGVYSYLLPLDLASTYMGSLASANEKMAEAVGVVRDQWAAMVADGVTKDELQDAQTYLTGAYPLRFNGNGQIASILVSMQMDELPIDYVVTRNEKIEAVTLEDVNRVAKALLDPEGLRFVVVGEPEGLRSTD</sequence>
<dbReference type="InterPro" id="IPR007863">
    <property type="entry name" value="Peptidase_M16_C"/>
</dbReference>
<feature type="domain" description="Peptidase M16 C-terminal" evidence="3">
    <location>
        <begin position="227"/>
        <end position="400"/>
    </location>
</feature>
<feature type="region of interest" description="Disordered" evidence="1">
    <location>
        <begin position="1"/>
        <end position="30"/>
    </location>
</feature>
<proteinExistence type="predicted"/>
<dbReference type="PANTHER" id="PTHR11851:SF224">
    <property type="entry name" value="PROCESSING PROTEASE"/>
    <property type="match status" value="1"/>
</dbReference>
<evidence type="ECO:0000259" key="2">
    <source>
        <dbReference type="Pfam" id="PF00675"/>
    </source>
</evidence>
<evidence type="ECO:0000313" key="4">
    <source>
        <dbReference type="EMBL" id="KUP92821.1"/>
    </source>
</evidence>
<dbReference type="EMBL" id="LPUY01000065">
    <property type="protein sequence ID" value="KUP92821.1"/>
    <property type="molecule type" value="Genomic_DNA"/>
</dbReference>
<evidence type="ECO:0000259" key="3">
    <source>
        <dbReference type="Pfam" id="PF05193"/>
    </source>
</evidence>
<keyword evidence="5" id="KW-1185">Reference proteome</keyword>
<dbReference type="InterPro" id="IPR011765">
    <property type="entry name" value="Pept_M16_N"/>
</dbReference>
<dbReference type="PATRIC" id="fig|1768241.3.peg.2386"/>
<dbReference type="PANTHER" id="PTHR11851">
    <property type="entry name" value="METALLOPROTEASE"/>
    <property type="match status" value="1"/>
</dbReference>
<evidence type="ECO:0000256" key="1">
    <source>
        <dbReference type="SAM" id="MobiDB-lite"/>
    </source>
</evidence>
<dbReference type="GO" id="GO:0046872">
    <property type="term" value="F:metal ion binding"/>
    <property type="evidence" value="ECO:0007669"/>
    <property type="project" value="InterPro"/>
</dbReference>
<dbReference type="Pfam" id="PF00675">
    <property type="entry name" value="Peptidase_M16"/>
    <property type="match status" value="1"/>
</dbReference>
<dbReference type="Gene3D" id="3.30.830.10">
    <property type="entry name" value="Metalloenzyme, LuxS/M16 peptidase-like"/>
    <property type="match status" value="2"/>
</dbReference>
<dbReference type="Pfam" id="PF05193">
    <property type="entry name" value="Peptidase_M16_C"/>
    <property type="match status" value="1"/>
</dbReference>
<dbReference type="AlphaFoldDB" id="A0A132BWS3"/>
<accession>A0A132BWS3</accession>
<reference evidence="4 5" key="1">
    <citation type="submission" date="2015-12" db="EMBL/GenBank/DDBJ databases">
        <title>Genome sequence of the marine Rhodobacteraceae strain O3.65, Candidatus Tritonibacter horizontis.</title>
        <authorList>
            <person name="Poehlein A."/>
            <person name="Giebel H.A."/>
            <person name="Voget S."/>
            <person name="Brinkhoff T."/>
        </authorList>
    </citation>
    <scope>NUCLEOTIDE SEQUENCE [LARGE SCALE GENOMIC DNA]</scope>
    <source>
        <strain evidence="4 5">O3.65</strain>
    </source>
</reference>
<organism evidence="4 5">
    <name type="scientific">Tritonibacter horizontis</name>
    <dbReference type="NCBI Taxonomy" id="1768241"/>
    <lineage>
        <taxon>Bacteria</taxon>
        <taxon>Pseudomonadati</taxon>
        <taxon>Pseudomonadota</taxon>
        <taxon>Alphaproteobacteria</taxon>
        <taxon>Rhodobacterales</taxon>
        <taxon>Paracoccaceae</taxon>
        <taxon>Tritonibacter</taxon>
    </lineage>
</organism>
<dbReference type="SUPFAM" id="SSF63411">
    <property type="entry name" value="LuxS/MPP-like metallohydrolase"/>
    <property type="match status" value="2"/>
</dbReference>
<evidence type="ECO:0000313" key="5">
    <source>
        <dbReference type="Proteomes" id="UP000068382"/>
    </source>
</evidence>
<dbReference type="InterPro" id="IPR011249">
    <property type="entry name" value="Metalloenz_LuxS/M16"/>
</dbReference>
<protein>
    <submittedName>
        <fullName evidence="4">Peptidase M16 inactive domain protein</fullName>
    </submittedName>
</protein>
<gene>
    <name evidence="4" type="ORF">TRIHO_22720</name>
</gene>
<dbReference type="Proteomes" id="UP000068382">
    <property type="component" value="Unassembled WGS sequence"/>
</dbReference>
<name>A0A132BWS3_9RHOB</name>
<dbReference type="InterPro" id="IPR050361">
    <property type="entry name" value="MPP/UQCRC_Complex"/>
</dbReference>
<feature type="domain" description="Peptidase M16 N-terminal" evidence="2">
    <location>
        <begin position="77"/>
        <end position="214"/>
    </location>
</feature>
<comment type="caution">
    <text evidence="4">The sequence shown here is derived from an EMBL/GenBank/DDBJ whole genome shotgun (WGS) entry which is preliminary data.</text>
</comment>